<protein>
    <submittedName>
        <fullName evidence="1">Uncharacterized protein</fullName>
    </submittedName>
</protein>
<evidence type="ECO:0000313" key="2">
    <source>
        <dbReference type="Proteomes" id="UP001610444"/>
    </source>
</evidence>
<dbReference type="RefSeq" id="XP_070897758.1">
    <property type="nucleotide sequence ID" value="XM_071045951.1"/>
</dbReference>
<dbReference type="EMBL" id="JBFXLR010000028">
    <property type="protein sequence ID" value="KAL2847577.1"/>
    <property type="molecule type" value="Genomic_DNA"/>
</dbReference>
<accession>A0ABR4K6E2</accession>
<reference evidence="1 2" key="1">
    <citation type="submission" date="2024-07" db="EMBL/GenBank/DDBJ databases">
        <title>Section-level genome sequencing and comparative genomics of Aspergillus sections Usti and Cavernicolus.</title>
        <authorList>
            <consortium name="Lawrence Berkeley National Laboratory"/>
            <person name="Nybo J.L."/>
            <person name="Vesth T.C."/>
            <person name="Theobald S."/>
            <person name="Frisvad J.C."/>
            <person name="Larsen T.O."/>
            <person name="Kjaerboelling I."/>
            <person name="Rothschild-Mancinelli K."/>
            <person name="Lyhne E.K."/>
            <person name="Kogle M.E."/>
            <person name="Barry K."/>
            <person name="Clum A."/>
            <person name="Na H."/>
            <person name="Ledsgaard L."/>
            <person name="Lin J."/>
            <person name="Lipzen A."/>
            <person name="Kuo A."/>
            <person name="Riley R."/>
            <person name="Mondo S."/>
            <person name="LaButti K."/>
            <person name="Haridas S."/>
            <person name="Pangalinan J."/>
            <person name="Salamov A.A."/>
            <person name="Simmons B.A."/>
            <person name="Magnuson J.K."/>
            <person name="Chen J."/>
            <person name="Drula E."/>
            <person name="Henrissat B."/>
            <person name="Wiebenga A."/>
            <person name="Lubbers R.J."/>
            <person name="Gomes A.C."/>
            <person name="Macurrencykelacurrency M.R."/>
            <person name="Stajich J."/>
            <person name="Grigoriev I.V."/>
            <person name="Mortensen U.H."/>
            <person name="De vries R.P."/>
            <person name="Baker S.E."/>
            <person name="Andersen M.R."/>
        </authorList>
    </citation>
    <scope>NUCLEOTIDE SEQUENCE [LARGE SCALE GENOMIC DNA]</scope>
    <source>
        <strain evidence="1 2">CBS 756.74</strain>
    </source>
</reference>
<dbReference type="GeneID" id="98161115"/>
<comment type="caution">
    <text evidence="1">The sequence shown here is derived from an EMBL/GenBank/DDBJ whole genome shotgun (WGS) entry which is preliminary data.</text>
</comment>
<keyword evidence="2" id="KW-1185">Reference proteome</keyword>
<sequence>MAREPPFSYHEPPKSNRTATDLVREQHYLKNVPMLVQPFKTCTLPESTLTIDFHSPDLRSDNTQLCIWHMASRPVGDTRSLTCPDGKEVESFQQLWHEDSTSLSCERSWKISVARTIDPTLGAWVIDIGEAYLSAGDEPRVLLSMINHCLPSQDLFWAEVLLGIGVMLTRFKATSLKGCCVMAINALSCFKGYKACLLQAYMTEQGLVIMKSNLYDFYDVGVRSSRLQLFVSHFPSGLVGDTKSLVYPLPQ</sequence>
<proteinExistence type="predicted"/>
<name>A0ABR4K6E2_9EURO</name>
<organism evidence="1 2">
    <name type="scientific">Aspergillus pseudodeflectus</name>
    <dbReference type="NCBI Taxonomy" id="176178"/>
    <lineage>
        <taxon>Eukaryota</taxon>
        <taxon>Fungi</taxon>
        <taxon>Dikarya</taxon>
        <taxon>Ascomycota</taxon>
        <taxon>Pezizomycotina</taxon>
        <taxon>Eurotiomycetes</taxon>
        <taxon>Eurotiomycetidae</taxon>
        <taxon>Eurotiales</taxon>
        <taxon>Aspergillaceae</taxon>
        <taxon>Aspergillus</taxon>
        <taxon>Aspergillus subgen. Nidulantes</taxon>
    </lineage>
</organism>
<dbReference type="Proteomes" id="UP001610444">
    <property type="component" value="Unassembled WGS sequence"/>
</dbReference>
<gene>
    <name evidence="1" type="ORF">BJX68DRAFT_267981</name>
</gene>
<evidence type="ECO:0000313" key="1">
    <source>
        <dbReference type="EMBL" id="KAL2847577.1"/>
    </source>
</evidence>